<organism evidence="5 6">
    <name type="scientific">Candidatus Hodgkinia cicadicola</name>
    <dbReference type="NCBI Taxonomy" id="573658"/>
    <lineage>
        <taxon>Bacteria</taxon>
        <taxon>Pseudomonadati</taxon>
        <taxon>Pseudomonadota</taxon>
        <taxon>Alphaproteobacteria</taxon>
        <taxon>Hyphomicrobiales</taxon>
        <taxon>Candidatus Hodgkinia</taxon>
    </lineage>
</organism>
<evidence type="ECO:0000259" key="4">
    <source>
        <dbReference type="PROSITE" id="PS51007"/>
    </source>
</evidence>
<evidence type="ECO:0000256" key="2">
    <source>
        <dbReference type="ARBA" id="ARBA00023004"/>
    </source>
</evidence>
<comment type="caution">
    <text evidence="5">The sequence shown here is derived from an EMBL/GenBank/DDBJ whole genome shotgun (WGS) entry which is preliminary data.</text>
</comment>
<keyword evidence="3" id="KW-0349">Heme</keyword>
<sequence length="168" mass="19392">MPWCCFNLQIKNTYDTCDGRYISTQRQNIDWINLVTNTFKCMTCLSDVINDNKQMIQGWCLESLTLLVNKTKRQIVDVLNRIKPLCSTGLLPKFMVHPTNLSMVKSHQIMIRKQTDIRPFGSKTNKRPQALNTSLLCPSLNNRERYFNVCSGCHSIEKGKPYNFGPNL</sequence>
<dbReference type="EMBL" id="NXGL01000004">
    <property type="protein sequence ID" value="PIM95134.1"/>
    <property type="molecule type" value="Genomic_DNA"/>
</dbReference>
<reference evidence="5" key="1">
    <citation type="submission" date="2017-09" db="EMBL/GenBank/DDBJ databases">
        <authorList>
            <person name="Campbell M.A."/>
            <person name="Lukasik P."/>
            <person name="Simon C."/>
            <person name="McCutcheon J.P."/>
        </authorList>
    </citation>
    <scope>NUCLEOTIDE SEQUENCE [LARGE SCALE GENOMIC DNA]</scope>
    <source>
        <strain evidence="5">MAGCAS</strain>
    </source>
</reference>
<protein>
    <submittedName>
        <fullName evidence="5">Cytochrome c</fullName>
    </submittedName>
</protein>
<keyword evidence="6" id="KW-1185">Reference proteome</keyword>
<proteinExistence type="predicted"/>
<dbReference type="PROSITE" id="PS51007">
    <property type="entry name" value="CYTC"/>
    <property type="match status" value="1"/>
</dbReference>
<evidence type="ECO:0000256" key="3">
    <source>
        <dbReference type="PROSITE-ProRule" id="PRU00433"/>
    </source>
</evidence>
<name>A0ABX4MFX3_9HYPH</name>
<dbReference type="InterPro" id="IPR009056">
    <property type="entry name" value="Cyt_c-like_dom"/>
</dbReference>
<gene>
    <name evidence="5" type="primary">cycM</name>
    <name evidence="5" type="ORF">MAGCAS_46</name>
</gene>
<feature type="domain" description="Cytochrome c" evidence="4">
    <location>
        <begin position="138"/>
        <end position="168"/>
    </location>
</feature>
<keyword evidence="2 3" id="KW-0408">Iron</keyword>
<evidence type="ECO:0000256" key="1">
    <source>
        <dbReference type="ARBA" id="ARBA00022723"/>
    </source>
</evidence>
<evidence type="ECO:0000313" key="6">
    <source>
        <dbReference type="Proteomes" id="UP000229707"/>
    </source>
</evidence>
<accession>A0ABX4MFX3</accession>
<evidence type="ECO:0000313" key="5">
    <source>
        <dbReference type="EMBL" id="PIM95134.1"/>
    </source>
</evidence>
<dbReference type="Proteomes" id="UP000229707">
    <property type="component" value="Unassembled WGS sequence"/>
</dbReference>
<keyword evidence="1 3" id="KW-0479">Metal-binding</keyword>